<dbReference type="PROSITE" id="PS00671">
    <property type="entry name" value="D_2_HYDROXYACID_DH_3"/>
    <property type="match status" value="1"/>
</dbReference>
<dbReference type="Pfam" id="PF02826">
    <property type="entry name" value="2-Hacid_dh_C"/>
    <property type="match status" value="1"/>
</dbReference>
<dbReference type="GO" id="GO:0016616">
    <property type="term" value="F:oxidoreductase activity, acting on the CH-OH group of donors, NAD or NADP as acceptor"/>
    <property type="evidence" value="ECO:0007669"/>
    <property type="project" value="InterPro"/>
</dbReference>
<evidence type="ECO:0000256" key="1">
    <source>
        <dbReference type="ARBA" id="ARBA00005854"/>
    </source>
</evidence>
<dbReference type="CDD" id="cd05299">
    <property type="entry name" value="CtBP_dh"/>
    <property type="match status" value="1"/>
</dbReference>
<evidence type="ECO:0000313" key="8">
    <source>
        <dbReference type="Proteomes" id="UP000449846"/>
    </source>
</evidence>
<dbReference type="Pfam" id="PF00389">
    <property type="entry name" value="2-Hacid_dh"/>
    <property type="match status" value="1"/>
</dbReference>
<name>A0A844HNW6_9RHOB</name>
<dbReference type="EMBL" id="WMIG01000024">
    <property type="protein sequence ID" value="MTH62053.1"/>
    <property type="molecule type" value="Genomic_DNA"/>
</dbReference>
<dbReference type="SUPFAM" id="SSF51735">
    <property type="entry name" value="NAD(P)-binding Rossmann-fold domains"/>
    <property type="match status" value="1"/>
</dbReference>
<dbReference type="OrthoDB" id="9793626at2"/>
<sequence>MEAFERTGPVKVVVVEPGYASYAAESEVLTPLGVQITALDWQGDRQTLLRGVADADLIMLRDTAVDAALFDAAPRLRGLVRYGVGLDKIDLDAARERRIKVANVPDYGADIEVADHTLALFLAVRRRIVTRDSAVRKGAWEVGQTEPLQRIAGATLGLVGYGRIARAVHKRFAAFGVDRVLVHDPFLDEQGAAAAGVIRVTLEDLVEAVEILSFHAPGRSDLRPTLTAELIARLRPGVVILNTARGSHIDEAALSSAILSGRVAGAGLDVFQREPPDRDNPLFDLPHLVVSDHTAWYSEQSVQQIQQLAAAEAYRILTGRIPLNWVNPW</sequence>
<evidence type="ECO:0000313" key="7">
    <source>
        <dbReference type="EMBL" id="MTH62053.1"/>
    </source>
</evidence>
<dbReference type="InterPro" id="IPR043322">
    <property type="entry name" value="CtBP"/>
</dbReference>
<keyword evidence="2 4" id="KW-0560">Oxidoreductase</keyword>
<reference evidence="7 8" key="1">
    <citation type="submission" date="2019-11" db="EMBL/GenBank/DDBJ databases">
        <authorList>
            <person name="Dong K."/>
        </authorList>
    </citation>
    <scope>NUCLEOTIDE SEQUENCE [LARGE SCALE GENOMIC DNA]</scope>
    <source>
        <strain evidence="7 8">NBRC 112902</strain>
    </source>
</reference>
<dbReference type="InterPro" id="IPR029753">
    <property type="entry name" value="D-isomer_DH_CS"/>
</dbReference>
<keyword evidence="3" id="KW-0520">NAD</keyword>
<dbReference type="GO" id="GO:0051287">
    <property type="term" value="F:NAD binding"/>
    <property type="evidence" value="ECO:0007669"/>
    <property type="project" value="InterPro"/>
</dbReference>
<proteinExistence type="inferred from homology"/>
<dbReference type="GO" id="GO:0003714">
    <property type="term" value="F:transcription corepressor activity"/>
    <property type="evidence" value="ECO:0007669"/>
    <property type="project" value="InterPro"/>
</dbReference>
<dbReference type="Gene3D" id="3.40.50.720">
    <property type="entry name" value="NAD(P)-binding Rossmann-like Domain"/>
    <property type="match status" value="2"/>
</dbReference>
<evidence type="ECO:0000259" key="6">
    <source>
        <dbReference type="Pfam" id="PF02826"/>
    </source>
</evidence>
<dbReference type="AlphaFoldDB" id="A0A844HNW6"/>
<keyword evidence="8" id="KW-1185">Reference proteome</keyword>
<evidence type="ECO:0000256" key="4">
    <source>
        <dbReference type="RuleBase" id="RU003719"/>
    </source>
</evidence>
<dbReference type="InterPro" id="IPR006140">
    <property type="entry name" value="D-isomer_DH_NAD-bd"/>
</dbReference>
<gene>
    <name evidence="7" type="ORF">GL300_22910</name>
</gene>
<comment type="caution">
    <text evidence="7">The sequence shown here is derived from an EMBL/GenBank/DDBJ whole genome shotgun (WGS) entry which is preliminary data.</text>
</comment>
<evidence type="ECO:0000256" key="2">
    <source>
        <dbReference type="ARBA" id="ARBA00023002"/>
    </source>
</evidence>
<dbReference type="InterPro" id="IPR006139">
    <property type="entry name" value="D-isomer_2_OHA_DH_cat_dom"/>
</dbReference>
<dbReference type="PANTHER" id="PTHR43761:SF1">
    <property type="entry name" value="D-ISOMER SPECIFIC 2-HYDROXYACID DEHYDROGENASE CATALYTIC DOMAIN-CONTAINING PROTEIN-RELATED"/>
    <property type="match status" value="1"/>
</dbReference>
<dbReference type="InterPro" id="IPR036291">
    <property type="entry name" value="NAD(P)-bd_dom_sf"/>
</dbReference>
<evidence type="ECO:0000259" key="5">
    <source>
        <dbReference type="Pfam" id="PF00389"/>
    </source>
</evidence>
<protein>
    <submittedName>
        <fullName evidence="7">C-terminal binding protein</fullName>
    </submittedName>
</protein>
<comment type="similarity">
    <text evidence="1 4">Belongs to the D-isomer specific 2-hydroxyacid dehydrogenase family.</text>
</comment>
<feature type="domain" description="D-isomer specific 2-hydroxyacid dehydrogenase catalytic" evidence="5">
    <location>
        <begin position="35"/>
        <end position="327"/>
    </location>
</feature>
<dbReference type="Proteomes" id="UP000449846">
    <property type="component" value="Unassembled WGS sequence"/>
</dbReference>
<feature type="domain" description="D-isomer specific 2-hydroxyacid dehydrogenase NAD-binding" evidence="6">
    <location>
        <begin position="118"/>
        <end position="295"/>
    </location>
</feature>
<dbReference type="PANTHER" id="PTHR43761">
    <property type="entry name" value="D-ISOMER SPECIFIC 2-HYDROXYACID DEHYDROGENASE FAMILY PROTEIN (AFU_ORTHOLOGUE AFUA_1G13630)"/>
    <property type="match status" value="1"/>
</dbReference>
<accession>A0A844HNW6</accession>
<dbReference type="SUPFAM" id="SSF52283">
    <property type="entry name" value="Formate/glycerate dehydrogenase catalytic domain-like"/>
    <property type="match status" value="1"/>
</dbReference>
<evidence type="ECO:0000256" key="3">
    <source>
        <dbReference type="ARBA" id="ARBA00023027"/>
    </source>
</evidence>
<organism evidence="7 8">
    <name type="scientific">Paracoccus litorisediminis</name>
    <dbReference type="NCBI Taxonomy" id="2006130"/>
    <lineage>
        <taxon>Bacteria</taxon>
        <taxon>Pseudomonadati</taxon>
        <taxon>Pseudomonadota</taxon>
        <taxon>Alphaproteobacteria</taxon>
        <taxon>Rhodobacterales</taxon>
        <taxon>Paracoccaceae</taxon>
        <taxon>Paracoccus</taxon>
    </lineage>
</organism>
<dbReference type="InterPro" id="IPR050418">
    <property type="entry name" value="D-iso_2-hydroxyacid_DH_PdxB"/>
</dbReference>